<dbReference type="EMBL" id="MU150266">
    <property type="protein sequence ID" value="KAF9463031.1"/>
    <property type="molecule type" value="Genomic_DNA"/>
</dbReference>
<keyword evidence="1" id="KW-0472">Membrane</keyword>
<accession>A0A9P5Y7A0</accession>
<dbReference type="Proteomes" id="UP000807353">
    <property type="component" value="Unassembled WGS sequence"/>
</dbReference>
<evidence type="ECO:0000313" key="2">
    <source>
        <dbReference type="EMBL" id="KAF9463031.1"/>
    </source>
</evidence>
<gene>
    <name evidence="2" type="ORF">BDZ94DRAFT_1259918</name>
</gene>
<comment type="caution">
    <text evidence="2">The sequence shown here is derived from an EMBL/GenBank/DDBJ whole genome shotgun (WGS) entry which is preliminary data.</text>
</comment>
<feature type="transmembrane region" description="Helical" evidence="1">
    <location>
        <begin position="66"/>
        <end position="92"/>
    </location>
</feature>
<reference evidence="2" key="1">
    <citation type="submission" date="2020-11" db="EMBL/GenBank/DDBJ databases">
        <authorList>
            <consortium name="DOE Joint Genome Institute"/>
            <person name="Ahrendt S."/>
            <person name="Riley R."/>
            <person name="Andreopoulos W."/>
            <person name="Labutti K."/>
            <person name="Pangilinan J."/>
            <person name="Ruiz-Duenas F.J."/>
            <person name="Barrasa J.M."/>
            <person name="Sanchez-Garcia M."/>
            <person name="Camarero S."/>
            <person name="Miyauchi S."/>
            <person name="Serrano A."/>
            <person name="Linde D."/>
            <person name="Babiker R."/>
            <person name="Drula E."/>
            <person name="Ayuso-Fernandez I."/>
            <person name="Pacheco R."/>
            <person name="Padilla G."/>
            <person name="Ferreira P."/>
            <person name="Barriuso J."/>
            <person name="Kellner H."/>
            <person name="Castanera R."/>
            <person name="Alfaro M."/>
            <person name="Ramirez L."/>
            <person name="Pisabarro A.G."/>
            <person name="Kuo A."/>
            <person name="Tritt A."/>
            <person name="Lipzen A."/>
            <person name="He G."/>
            <person name="Yan M."/>
            <person name="Ng V."/>
            <person name="Cullen D."/>
            <person name="Martin F."/>
            <person name="Rosso M.-N."/>
            <person name="Henrissat B."/>
            <person name="Hibbett D."/>
            <person name="Martinez A.T."/>
            <person name="Grigoriev I.V."/>
        </authorList>
    </citation>
    <scope>NUCLEOTIDE SEQUENCE</scope>
    <source>
        <strain evidence="2">CBS 247.69</strain>
    </source>
</reference>
<name>A0A9P5Y7A0_9AGAR</name>
<keyword evidence="3" id="KW-1185">Reference proteome</keyword>
<feature type="transmembrane region" description="Helical" evidence="1">
    <location>
        <begin position="98"/>
        <end position="117"/>
    </location>
</feature>
<keyword evidence="1" id="KW-1133">Transmembrane helix</keyword>
<feature type="transmembrane region" description="Helical" evidence="1">
    <location>
        <begin position="27"/>
        <end position="46"/>
    </location>
</feature>
<protein>
    <submittedName>
        <fullName evidence="2">Uncharacterized protein</fullName>
    </submittedName>
</protein>
<evidence type="ECO:0000256" key="1">
    <source>
        <dbReference type="SAM" id="Phobius"/>
    </source>
</evidence>
<proteinExistence type="predicted"/>
<organism evidence="2 3">
    <name type="scientific">Collybia nuda</name>
    <dbReference type="NCBI Taxonomy" id="64659"/>
    <lineage>
        <taxon>Eukaryota</taxon>
        <taxon>Fungi</taxon>
        <taxon>Dikarya</taxon>
        <taxon>Basidiomycota</taxon>
        <taxon>Agaricomycotina</taxon>
        <taxon>Agaricomycetes</taxon>
        <taxon>Agaricomycetidae</taxon>
        <taxon>Agaricales</taxon>
        <taxon>Tricholomatineae</taxon>
        <taxon>Clitocybaceae</taxon>
        <taxon>Collybia</taxon>
    </lineage>
</organism>
<sequence length="133" mass="14400">MVVSIFGGALTLPILSAESNDMGKRLVTASFLFFGTNTISCLFWLLRVTLPDEADLTDELSSMEKLLLVLIGTIGHTLFNVAGLILLAATAVTYTPSFKLGVVCVGVMSATAIFYLLSGFRHITRIPWSQLRS</sequence>
<dbReference type="AlphaFoldDB" id="A0A9P5Y7A0"/>
<evidence type="ECO:0000313" key="3">
    <source>
        <dbReference type="Proteomes" id="UP000807353"/>
    </source>
</evidence>
<keyword evidence="1" id="KW-0812">Transmembrane</keyword>